<dbReference type="EMBL" id="ML769466">
    <property type="protein sequence ID" value="KAE9399725.1"/>
    <property type="molecule type" value="Genomic_DNA"/>
</dbReference>
<feature type="chain" id="PRO_5025660003" description="hAT-like transposase RNase-H fold domain-containing protein" evidence="2">
    <location>
        <begin position="22"/>
        <end position="291"/>
    </location>
</feature>
<dbReference type="Proteomes" id="UP000799118">
    <property type="component" value="Unassembled WGS sequence"/>
</dbReference>
<feature type="signal peptide" evidence="2">
    <location>
        <begin position="1"/>
        <end position="21"/>
    </location>
</feature>
<keyword evidence="4" id="KW-1185">Reference proteome</keyword>
<dbReference type="InterPro" id="IPR052717">
    <property type="entry name" value="Vacuolar_transposase_reg"/>
</dbReference>
<evidence type="ECO:0000256" key="1">
    <source>
        <dbReference type="SAM" id="MobiDB-lite"/>
    </source>
</evidence>
<reference evidence="3" key="1">
    <citation type="journal article" date="2019" name="Environ. Microbiol.">
        <title>Fungal ecological strategies reflected in gene transcription - a case study of two litter decomposers.</title>
        <authorList>
            <person name="Barbi F."/>
            <person name="Kohler A."/>
            <person name="Barry K."/>
            <person name="Baskaran P."/>
            <person name="Daum C."/>
            <person name="Fauchery L."/>
            <person name="Ihrmark K."/>
            <person name="Kuo A."/>
            <person name="LaButti K."/>
            <person name="Lipzen A."/>
            <person name="Morin E."/>
            <person name="Grigoriev I.V."/>
            <person name="Henrissat B."/>
            <person name="Lindahl B."/>
            <person name="Martin F."/>
        </authorList>
    </citation>
    <scope>NUCLEOTIDE SEQUENCE</scope>
    <source>
        <strain evidence="3">JB14</strain>
    </source>
</reference>
<feature type="non-terminal residue" evidence="3">
    <location>
        <position position="1"/>
    </location>
</feature>
<accession>A0A6A4HSM6</accession>
<evidence type="ECO:0000313" key="4">
    <source>
        <dbReference type="Proteomes" id="UP000799118"/>
    </source>
</evidence>
<keyword evidence="2" id="KW-0732">Signal</keyword>
<dbReference type="InterPro" id="IPR012337">
    <property type="entry name" value="RNaseH-like_sf"/>
</dbReference>
<evidence type="ECO:0000256" key="2">
    <source>
        <dbReference type="SAM" id="SignalP"/>
    </source>
</evidence>
<feature type="compositionally biased region" description="Acidic residues" evidence="1">
    <location>
        <begin position="47"/>
        <end position="58"/>
    </location>
</feature>
<proteinExistence type="predicted"/>
<gene>
    <name evidence="3" type="ORF">BT96DRAFT_780783</name>
</gene>
<dbReference type="AlphaFoldDB" id="A0A6A4HSM6"/>
<dbReference type="SUPFAM" id="SSF53098">
    <property type="entry name" value="Ribonuclease H-like"/>
    <property type="match status" value="1"/>
</dbReference>
<name>A0A6A4HSM6_9AGAR</name>
<organism evidence="3 4">
    <name type="scientific">Gymnopus androsaceus JB14</name>
    <dbReference type="NCBI Taxonomy" id="1447944"/>
    <lineage>
        <taxon>Eukaryota</taxon>
        <taxon>Fungi</taxon>
        <taxon>Dikarya</taxon>
        <taxon>Basidiomycota</taxon>
        <taxon>Agaricomycotina</taxon>
        <taxon>Agaricomycetes</taxon>
        <taxon>Agaricomycetidae</taxon>
        <taxon>Agaricales</taxon>
        <taxon>Marasmiineae</taxon>
        <taxon>Omphalotaceae</taxon>
        <taxon>Gymnopus</taxon>
    </lineage>
</organism>
<feature type="non-terminal residue" evidence="3">
    <location>
        <position position="291"/>
    </location>
</feature>
<feature type="region of interest" description="Disordered" evidence="1">
    <location>
        <begin position="32"/>
        <end position="58"/>
    </location>
</feature>
<dbReference type="OrthoDB" id="3359487at2759"/>
<evidence type="ECO:0008006" key="5">
    <source>
        <dbReference type="Google" id="ProtNLM"/>
    </source>
</evidence>
<sequence>GHQTQVRCFAHILNLVYMALCQQFEPLLRKKPKPKDPTPLSLAVDAPDVDEWEDDPEEDELDEVEAETLQAAETLLQKKNTELELLWAQSARVPLGDIPVEQELLGCSAMQKIIKIGQRCVRKGPLQKKLAYYCGLKNIPVLKMVKRVPTRWNTMYNVVDRALKLRKALDAITKLPEYNTGCPTQRLKHFFLDDADWAILAALLPILKILYDATNRISTSQYPMLHEVIPMMDILNRTLEESFNDETLPLVIRRGVQRALVVLDKYYSKVDYSLMWKTAMCALLSLLKRFL</sequence>
<dbReference type="PANTHER" id="PTHR46169">
    <property type="entry name" value="DNA REPLICATION-RELATED ELEMENT FACTOR, ISOFORM A"/>
    <property type="match status" value="1"/>
</dbReference>
<evidence type="ECO:0000313" key="3">
    <source>
        <dbReference type="EMBL" id="KAE9399725.1"/>
    </source>
</evidence>
<protein>
    <recommendedName>
        <fullName evidence="5">hAT-like transposase RNase-H fold domain-containing protein</fullName>
    </recommendedName>
</protein>